<feature type="compositionally biased region" description="Polar residues" evidence="1">
    <location>
        <begin position="37"/>
        <end position="46"/>
    </location>
</feature>
<feature type="compositionally biased region" description="Basic and acidic residues" evidence="1">
    <location>
        <begin position="283"/>
        <end position="298"/>
    </location>
</feature>
<gene>
    <name evidence="2" type="ORF">J437_LFUL004936</name>
</gene>
<name>A0A8K0K987_LADFU</name>
<dbReference type="Proteomes" id="UP000792457">
    <property type="component" value="Unassembled WGS sequence"/>
</dbReference>
<dbReference type="OrthoDB" id="6657230at2759"/>
<keyword evidence="3" id="KW-1185">Reference proteome</keyword>
<organism evidence="2 3">
    <name type="scientific">Ladona fulva</name>
    <name type="common">Scarce chaser dragonfly</name>
    <name type="synonym">Libellula fulva</name>
    <dbReference type="NCBI Taxonomy" id="123851"/>
    <lineage>
        <taxon>Eukaryota</taxon>
        <taxon>Metazoa</taxon>
        <taxon>Ecdysozoa</taxon>
        <taxon>Arthropoda</taxon>
        <taxon>Hexapoda</taxon>
        <taxon>Insecta</taxon>
        <taxon>Pterygota</taxon>
        <taxon>Palaeoptera</taxon>
        <taxon>Odonata</taxon>
        <taxon>Epiprocta</taxon>
        <taxon>Anisoptera</taxon>
        <taxon>Libelluloidea</taxon>
        <taxon>Libellulidae</taxon>
        <taxon>Ladona</taxon>
    </lineage>
</organism>
<reference evidence="2" key="1">
    <citation type="submission" date="2013-04" db="EMBL/GenBank/DDBJ databases">
        <authorList>
            <person name="Qu J."/>
            <person name="Murali S.C."/>
            <person name="Bandaranaike D."/>
            <person name="Bellair M."/>
            <person name="Blankenburg K."/>
            <person name="Chao H."/>
            <person name="Dinh H."/>
            <person name="Doddapaneni H."/>
            <person name="Downs B."/>
            <person name="Dugan-Rocha S."/>
            <person name="Elkadiri S."/>
            <person name="Gnanaolivu R.D."/>
            <person name="Hernandez B."/>
            <person name="Javaid M."/>
            <person name="Jayaseelan J.C."/>
            <person name="Lee S."/>
            <person name="Li M."/>
            <person name="Ming W."/>
            <person name="Munidasa M."/>
            <person name="Muniz J."/>
            <person name="Nguyen L."/>
            <person name="Ongeri F."/>
            <person name="Osuji N."/>
            <person name="Pu L.-L."/>
            <person name="Puazo M."/>
            <person name="Qu C."/>
            <person name="Quiroz J."/>
            <person name="Raj R."/>
            <person name="Weissenberger G."/>
            <person name="Xin Y."/>
            <person name="Zou X."/>
            <person name="Han Y."/>
            <person name="Richards S."/>
            <person name="Worley K."/>
            <person name="Muzny D."/>
            <person name="Gibbs R."/>
        </authorList>
    </citation>
    <scope>NUCLEOTIDE SEQUENCE</scope>
    <source>
        <strain evidence="2">Sampled in the wild</strain>
    </source>
</reference>
<comment type="caution">
    <text evidence="2">The sequence shown here is derived from an EMBL/GenBank/DDBJ whole genome shotgun (WGS) entry which is preliminary data.</text>
</comment>
<reference evidence="2" key="2">
    <citation type="submission" date="2017-10" db="EMBL/GenBank/DDBJ databases">
        <title>Ladona fulva Genome sequencing and assembly.</title>
        <authorList>
            <person name="Murali S."/>
            <person name="Richards S."/>
            <person name="Bandaranaike D."/>
            <person name="Bellair M."/>
            <person name="Blankenburg K."/>
            <person name="Chao H."/>
            <person name="Dinh H."/>
            <person name="Doddapaneni H."/>
            <person name="Dugan-Rocha S."/>
            <person name="Elkadiri S."/>
            <person name="Gnanaolivu R."/>
            <person name="Hernandez B."/>
            <person name="Skinner E."/>
            <person name="Javaid M."/>
            <person name="Lee S."/>
            <person name="Li M."/>
            <person name="Ming W."/>
            <person name="Munidasa M."/>
            <person name="Muniz J."/>
            <person name="Nguyen L."/>
            <person name="Hughes D."/>
            <person name="Osuji N."/>
            <person name="Pu L.-L."/>
            <person name="Puazo M."/>
            <person name="Qu C."/>
            <person name="Quiroz J."/>
            <person name="Raj R."/>
            <person name="Weissenberger G."/>
            <person name="Xin Y."/>
            <person name="Zou X."/>
            <person name="Han Y."/>
            <person name="Worley K."/>
            <person name="Muzny D."/>
            <person name="Gibbs R."/>
        </authorList>
    </citation>
    <scope>NUCLEOTIDE SEQUENCE</scope>
    <source>
        <strain evidence="2">Sampled in the wild</strain>
    </source>
</reference>
<protein>
    <submittedName>
        <fullName evidence="2">Uncharacterized protein</fullName>
    </submittedName>
</protein>
<feature type="region of interest" description="Disordered" evidence="1">
    <location>
        <begin position="257"/>
        <end position="298"/>
    </location>
</feature>
<proteinExistence type="predicted"/>
<evidence type="ECO:0000256" key="1">
    <source>
        <dbReference type="SAM" id="MobiDB-lite"/>
    </source>
</evidence>
<accession>A0A8K0K987</accession>
<dbReference type="AlphaFoldDB" id="A0A8K0K987"/>
<feature type="compositionally biased region" description="Polar residues" evidence="1">
    <location>
        <begin position="54"/>
        <end position="64"/>
    </location>
</feature>
<feature type="compositionally biased region" description="Acidic residues" evidence="1">
    <location>
        <begin position="65"/>
        <end position="87"/>
    </location>
</feature>
<dbReference type="EMBL" id="KZ308433">
    <property type="protein sequence ID" value="KAG8229530.1"/>
    <property type="molecule type" value="Genomic_DNA"/>
</dbReference>
<evidence type="ECO:0000313" key="3">
    <source>
        <dbReference type="Proteomes" id="UP000792457"/>
    </source>
</evidence>
<feature type="non-terminal residue" evidence="2">
    <location>
        <position position="1"/>
    </location>
</feature>
<sequence>MSQDLRRPPPRKSSLAASEPIALLNATRNMALERVSRTGTRFSGSATARIRGSGSDSEGLSNETPGDEEEEEEEEDEEEEEEEDEDEMGRGRRKGFTVKAAFLLTPSRELTIERATGLCERMRLRCPFSLSRTATGILFKFADADDFKAVFRKGFHRVTGARRYWKVALPCRPLRAYAVLVLDVPEEVPIEDIRFALRPKFPSVIDVVRLKSMPGPQVTKKNSMDKGEDSSSMGETSLIVPVLIYISWRCGVCGGGERGGEEGGRGGGGRRGRDGRGRRRGGRGGEEEGQSDGRRPRK</sequence>
<evidence type="ECO:0000313" key="2">
    <source>
        <dbReference type="EMBL" id="KAG8229530.1"/>
    </source>
</evidence>
<feature type="region of interest" description="Disordered" evidence="1">
    <location>
        <begin position="1"/>
        <end position="20"/>
    </location>
</feature>
<feature type="region of interest" description="Disordered" evidence="1">
    <location>
        <begin position="34"/>
        <end position="91"/>
    </location>
</feature>